<dbReference type="SUPFAM" id="SSF52317">
    <property type="entry name" value="Class I glutamine amidotransferase-like"/>
    <property type="match status" value="1"/>
</dbReference>
<keyword evidence="4" id="KW-0720">Serine protease</keyword>
<evidence type="ECO:0000256" key="1">
    <source>
        <dbReference type="ARBA" id="ARBA00006534"/>
    </source>
</evidence>
<gene>
    <name evidence="5" type="ORF">NBH00_23175</name>
</gene>
<name>A0ABY5DSL4_9ACTN</name>
<dbReference type="EMBL" id="CP098502">
    <property type="protein sequence ID" value="UTI64228.1"/>
    <property type="molecule type" value="Genomic_DNA"/>
</dbReference>
<keyword evidence="6" id="KW-1185">Reference proteome</keyword>
<dbReference type="PANTHER" id="PTHR20842">
    <property type="entry name" value="PROTEASE S51 ALPHA-ASPARTYL DIPEPTIDASE"/>
    <property type="match status" value="1"/>
</dbReference>
<reference evidence="5 6" key="1">
    <citation type="submission" date="2022-06" db="EMBL/GenBank/DDBJ databases">
        <title>Paraconexibacter antarcticus.</title>
        <authorList>
            <person name="Kim C.S."/>
        </authorList>
    </citation>
    <scope>NUCLEOTIDE SEQUENCE [LARGE SCALE GENOMIC DNA]</scope>
    <source>
        <strain evidence="5 6">02-257</strain>
    </source>
</reference>
<evidence type="ECO:0000313" key="6">
    <source>
        <dbReference type="Proteomes" id="UP001056035"/>
    </source>
</evidence>
<evidence type="ECO:0000256" key="3">
    <source>
        <dbReference type="ARBA" id="ARBA00022801"/>
    </source>
</evidence>
<dbReference type="InterPro" id="IPR005320">
    <property type="entry name" value="Peptidase_S51"/>
</dbReference>
<sequence length="271" mass="28820">MEHRTPTIFAMGGGGFTMEPENPALDEFVLSLATTQIPKILLLPTASGDAGSQEAQFRATYGDRPCEPSVLSLFRLGEGGPIDLRATILAQDIVYVGGGSMRNLLAIWRVHGMDDILREAWQAGVVLAGLSAGAMCWFAGGVTTSSGEPEVTKGLGLLPGSLSVHADGAPGRLPVYEQAVAARRLPAGWAADDGVGLLFRGLDLTRVVTSRPRTKAVWVEQTPTGLRRDVREPELLSSVGHVSDEGSRIVPADVLEFRRARRQGAANRRGA</sequence>
<evidence type="ECO:0000256" key="4">
    <source>
        <dbReference type="ARBA" id="ARBA00022825"/>
    </source>
</evidence>
<keyword evidence="2" id="KW-0645">Protease</keyword>
<dbReference type="Proteomes" id="UP001056035">
    <property type="component" value="Chromosome"/>
</dbReference>
<dbReference type="Pfam" id="PF03575">
    <property type="entry name" value="Peptidase_S51"/>
    <property type="match status" value="1"/>
</dbReference>
<protein>
    <submittedName>
        <fullName evidence="5">Peptidase E</fullName>
    </submittedName>
</protein>
<comment type="similarity">
    <text evidence="1">Belongs to the peptidase S51 family.</text>
</comment>
<organism evidence="5 6">
    <name type="scientific">Paraconexibacter antarcticus</name>
    <dbReference type="NCBI Taxonomy" id="2949664"/>
    <lineage>
        <taxon>Bacteria</taxon>
        <taxon>Bacillati</taxon>
        <taxon>Actinomycetota</taxon>
        <taxon>Thermoleophilia</taxon>
        <taxon>Solirubrobacterales</taxon>
        <taxon>Paraconexibacteraceae</taxon>
        <taxon>Paraconexibacter</taxon>
    </lineage>
</organism>
<dbReference type="Gene3D" id="3.40.50.880">
    <property type="match status" value="1"/>
</dbReference>
<keyword evidence="3" id="KW-0378">Hydrolase</keyword>
<proteinExistence type="inferred from homology"/>
<dbReference type="PANTHER" id="PTHR20842:SF0">
    <property type="entry name" value="ALPHA-ASPARTYL DIPEPTIDASE"/>
    <property type="match status" value="1"/>
</dbReference>
<evidence type="ECO:0000256" key="2">
    <source>
        <dbReference type="ARBA" id="ARBA00022670"/>
    </source>
</evidence>
<dbReference type="CDD" id="cd03146">
    <property type="entry name" value="GAT1_Peptidase_E"/>
    <property type="match status" value="1"/>
</dbReference>
<evidence type="ECO:0000313" key="5">
    <source>
        <dbReference type="EMBL" id="UTI64228.1"/>
    </source>
</evidence>
<dbReference type="RefSeq" id="WP_254570939.1">
    <property type="nucleotide sequence ID" value="NZ_CP098502.1"/>
</dbReference>
<dbReference type="InterPro" id="IPR029062">
    <property type="entry name" value="Class_I_gatase-like"/>
</dbReference>
<accession>A0ABY5DSL4</accession>